<accession>A0A0P1FBB9</accession>
<protein>
    <submittedName>
        <fullName evidence="1">Uncharacterized protein</fullName>
    </submittedName>
</protein>
<evidence type="ECO:0000313" key="2">
    <source>
        <dbReference type="Proteomes" id="UP000054823"/>
    </source>
</evidence>
<dbReference type="RefSeq" id="WP_058239826.1">
    <property type="nucleotide sequence ID" value="NZ_CYPW01000018.1"/>
</dbReference>
<sequence>MAMRSLLQRITTTFSGFAQTPAKTGTAADAAPSLETLKDSLRALDKDPYLHVVDWDLQLISVFDDLRYDRADVDTLAGPMRTHILQKLQPLGFRQRTGHIIEHHAADMRLIMPKFRALGESPFDAIHFTPRRPQDFYILTPTQSACQLIDNYAPEEAQDRIIGLIQQQPINIYRILDYMARDDHREAFKPVLGHLKFVQKQAISSEPLRSRRALR</sequence>
<evidence type="ECO:0000313" key="1">
    <source>
        <dbReference type="EMBL" id="CUH52615.1"/>
    </source>
</evidence>
<keyword evidence="2" id="KW-1185">Reference proteome</keyword>
<dbReference type="AlphaFoldDB" id="A0A0P1FBB9"/>
<dbReference type="EMBL" id="CYPW01000018">
    <property type="protein sequence ID" value="CUH52615.1"/>
    <property type="molecule type" value="Genomic_DNA"/>
</dbReference>
<gene>
    <name evidence="1" type="ORF">SHM7688_02062</name>
</gene>
<organism evidence="1 2">
    <name type="scientific">Shimia marina</name>
    <dbReference type="NCBI Taxonomy" id="321267"/>
    <lineage>
        <taxon>Bacteria</taxon>
        <taxon>Pseudomonadati</taxon>
        <taxon>Pseudomonadota</taxon>
        <taxon>Alphaproteobacteria</taxon>
        <taxon>Rhodobacterales</taxon>
        <taxon>Roseobacteraceae</taxon>
    </lineage>
</organism>
<dbReference type="Proteomes" id="UP000054823">
    <property type="component" value="Unassembled WGS sequence"/>
</dbReference>
<reference evidence="1 2" key="1">
    <citation type="submission" date="2015-09" db="EMBL/GenBank/DDBJ databases">
        <authorList>
            <consortium name="Swine Surveillance"/>
        </authorList>
    </citation>
    <scope>NUCLEOTIDE SEQUENCE [LARGE SCALE GENOMIC DNA]</scope>
    <source>
        <strain evidence="1 2">CECT 7688</strain>
    </source>
</reference>
<name>A0A0P1FBB9_9RHOB</name>
<dbReference type="OrthoDB" id="7705018at2"/>
<proteinExistence type="predicted"/>